<organism evidence="4 5">
    <name type="scientific">Photinus pyralis</name>
    <name type="common">Common eastern firefly</name>
    <name type="synonym">Lampyris pyralis</name>
    <dbReference type="NCBI Taxonomy" id="7054"/>
    <lineage>
        <taxon>Eukaryota</taxon>
        <taxon>Metazoa</taxon>
        <taxon>Ecdysozoa</taxon>
        <taxon>Arthropoda</taxon>
        <taxon>Hexapoda</taxon>
        <taxon>Insecta</taxon>
        <taxon>Pterygota</taxon>
        <taxon>Neoptera</taxon>
        <taxon>Endopterygota</taxon>
        <taxon>Coleoptera</taxon>
        <taxon>Polyphaga</taxon>
        <taxon>Elateriformia</taxon>
        <taxon>Elateroidea</taxon>
        <taxon>Lampyridae</taxon>
        <taxon>Lampyrinae</taxon>
        <taxon>Photinus</taxon>
    </lineage>
</organism>
<feature type="compositionally biased region" description="Basic and acidic residues" evidence="1">
    <location>
        <begin position="150"/>
        <end position="160"/>
    </location>
</feature>
<dbReference type="Proteomes" id="UP000327044">
    <property type="component" value="Unassembled WGS sequence"/>
</dbReference>
<dbReference type="EMBL" id="VVIM01001506">
    <property type="protein sequence ID" value="KAB0790315.1"/>
    <property type="molecule type" value="Genomic_DNA"/>
</dbReference>
<feature type="region of interest" description="Disordered" evidence="1">
    <location>
        <begin position="150"/>
        <end position="297"/>
    </location>
</feature>
<keyword evidence="5" id="KW-1185">Reference proteome</keyword>
<reference evidence="4 5" key="1">
    <citation type="journal article" date="2018" name="Elife">
        <title>Firefly genomes illuminate parallel origins of bioluminescence in beetles.</title>
        <authorList>
            <person name="Fallon T.R."/>
            <person name="Lower S.E."/>
            <person name="Chang C.H."/>
            <person name="Bessho-Uehara M."/>
            <person name="Martin G.J."/>
            <person name="Bewick A.J."/>
            <person name="Behringer M."/>
            <person name="Debat H.J."/>
            <person name="Wong I."/>
            <person name="Day J.C."/>
            <person name="Suvorov A."/>
            <person name="Silva C.J."/>
            <person name="Stanger-Hall K.F."/>
            <person name="Hall D.W."/>
            <person name="Schmitz R.J."/>
            <person name="Nelson D.R."/>
            <person name="Lewis S.M."/>
            <person name="Shigenobu S."/>
            <person name="Bybee S.M."/>
            <person name="Larracuente A.M."/>
            <person name="Oba Y."/>
            <person name="Weng J.K."/>
        </authorList>
    </citation>
    <scope>NUCLEOTIDE SEQUENCE [LARGE SCALE GENOMIC DNA]</scope>
    <source>
        <strain evidence="4">1611_PpyrPB1</strain>
        <tissue evidence="4">Whole body</tissue>
    </source>
</reference>
<dbReference type="Pfam" id="PF03184">
    <property type="entry name" value="DDE_1"/>
    <property type="match status" value="1"/>
</dbReference>
<protein>
    <recommendedName>
        <fullName evidence="2">DDE-1 domain-containing protein</fullName>
    </recommendedName>
</protein>
<feature type="compositionally biased region" description="Basic residues" evidence="1">
    <location>
        <begin position="249"/>
        <end position="262"/>
    </location>
</feature>
<gene>
    <name evidence="4" type="ORF">PPYR_15344</name>
    <name evidence="3" type="ORF">PPYR_15556</name>
</gene>
<comment type="caution">
    <text evidence="4">The sequence shown here is derived from an EMBL/GenBank/DDBJ whole genome shotgun (WGS) entry which is preliminary data.</text>
</comment>
<name>A0A5N3ZZ14_PHOPY</name>
<reference evidence="4" key="2">
    <citation type="submission" date="2019-08" db="EMBL/GenBank/DDBJ databases">
        <authorList>
            <consortium name="Photinus pyralis genome working group"/>
            <person name="Fallon T.R."/>
            <person name="Sander Lower S.E."/>
            <person name="Weng J.-K."/>
        </authorList>
    </citation>
    <scope>NUCLEOTIDE SEQUENCE</scope>
    <source>
        <strain evidence="4">1611_PpyrPB1</strain>
        <tissue evidence="4">Whole body</tissue>
    </source>
</reference>
<feature type="compositionally biased region" description="Low complexity" evidence="1">
    <location>
        <begin position="184"/>
        <end position="194"/>
    </location>
</feature>
<sequence>MINGAPPGTLGLTNPSGWMNGELFVNAMQHFIHHSGSSKENPTILIFDNHESHLTINTLNLAKDHGVTIPLDVSVFASFKAHYNRAVDSWLLHHPGIPLTIYDIAGCVGVAHDRAMTPSNIKSGFRKTGLFPFDRNIFTDDDFLVSAVTDREDPNTKSHEQTTPSAESITLSSIRHSTPPPSTCRPSTCIPSTSNVRGASKPFISPQEFEGFPKAGERKKTRNIRKGRSLIPTDTPEKDLIEAKQNEKRNKKKKPHVRKVFTSKKEVEETSESEMEISDNSSDDIEWPPKPDDDMEEATINREPREGDFVLVKFSAKKDVYYVGKVISAKDKENDFEVSYLRRSLKCFNSFMFPDIPDLASVALENINMILPAPETSSGTTKRQRCIFKFPVNFSAVDVR</sequence>
<dbReference type="InterPro" id="IPR004875">
    <property type="entry name" value="DDE_SF_endonuclease_dom"/>
</dbReference>
<proteinExistence type="predicted"/>
<evidence type="ECO:0000313" key="4">
    <source>
        <dbReference type="EMBL" id="KAB0790315.1"/>
    </source>
</evidence>
<dbReference type="EMBL" id="VVIM01001891">
    <property type="protein sequence ID" value="KAB0790123.1"/>
    <property type="molecule type" value="Genomic_DNA"/>
</dbReference>
<feature type="compositionally biased region" description="Polar residues" evidence="1">
    <location>
        <begin position="161"/>
        <end position="176"/>
    </location>
</feature>
<evidence type="ECO:0000259" key="2">
    <source>
        <dbReference type="Pfam" id="PF03184"/>
    </source>
</evidence>
<feature type="compositionally biased region" description="Basic and acidic residues" evidence="1">
    <location>
        <begin position="235"/>
        <end position="248"/>
    </location>
</feature>
<evidence type="ECO:0000313" key="5">
    <source>
        <dbReference type="Proteomes" id="UP000327044"/>
    </source>
</evidence>
<accession>A0A5N3ZZ14</accession>
<evidence type="ECO:0000256" key="1">
    <source>
        <dbReference type="SAM" id="MobiDB-lite"/>
    </source>
</evidence>
<evidence type="ECO:0000313" key="3">
    <source>
        <dbReference type="EMBL" id="KAB0790123.1"/>
    </source>
</evidence>
<dbReference type="AlphaFoldDB" id="A0A5N3ZZ14"/>
<dbReference type="GO" id="GO:0003676">
    <property type="term" value="F:nucleic acid binding"/>
    <property type="evidence" value="ECO:0007669"/>
    <property type="project" value="InterPro"/>
</dbReference>
<dbReference type="InParanoid" id="A0A5N3ZZ14"/>
<feature type="compositionally biased region" description="Acidic residues" evidence="1">
    <location>
        <begin position="269"/>
        <end position="286"/>
    </location>
</feature>
<feature type="domain" description="DDE-1" evidence="2">
    <location>
        <begin position="14"/>
        <end position="125"/>
    </location>
</feature>
<dbReference type="CDD" id="cd09726">
    <property type="entry name" value="RAMP_I_III"/>
    <property type="match status" value="1"/>
</dbReference>
<feature type="compositionally biased region" description="Basic residues" evidence="1">
    <location>
        <begin position="217"/>
        <end position="228"/>
    </location>
</feature>